<sequence length="280" mass="30360">MKKFKKLAIASLAAGMFVLVGCNTEGTSNSSDERQTPNTSEITEEAKLEPIRINPSIDADAVIQSEGPHGETAVSASTLELTAEDIEKIREGNYSAALVMHYAGNDWSNAQINGLKTTFEKMGIEVITVTDAQFSAEKQVSDLETVMARNPDIIVSIPTDPVSTSSAFRRAAEQGIHLIFMDNVPSNLNHGEHYVSVVSADNYGNGIAAAEVMAEELGGEGKIGIVYHDADFFVTKQRTEAFEATIQEKYPNIEIVARSGISVLMMDCRSLQPCLRQILS</sequence>
<dbReference type="Pfam" id="PF13407">
    <property type="entry name" value="Peripla_BP_4"/>
    <property type="match status" value="1"/>
</dbReference>
<dbReference type="RefSeq" id="WP_369384758.1">
    <property type="nucleotide sequence ID" value="NZ_BAUV01000029.1"/>
</dbReference>
<feature type="domain" description="Periplasmic binding protein" evidence="5">
    <location>
        <begin position="97"/>
        <end position="257"/>
    </location>
</feature>
<evidence type="ECO:0000256" key="4">
    <source>
        <dbReference type="SAM" id="SignalP"/>
    </source>
</evidence>
<dbReference type="GO" id="GO:0030313">
    <property type="term" value="C:cell envelope"/>
    <property type="evidence" value="ECO:0007669"/>
    <property type="project" value="UniProtKB-SubCell"/>
</dbReference>
<feature type="signal peptide" evidence="4">
    <location>
        <begin position="1"/>
        <end position="22"/>
    </location>
</feature>
<accession>W4QVJ4</accession>
<evidence type="ECO:0000259" key="5">
    <source>
        <dbReference type="Pfam" id="PF13407"/>
    </source>
</evidence>
<comment type="caution">
    <text evidence="6">The sequence shown here is derived from an EMBL/GenBank/DDBJ whole genome shotgun (WGS) entry which is preliminary data.</text>
</comment>
<feature type="chain" id="PRO_5038740427" evidence="4">
    <location>
        <begin position="23"/>
        <end position="280"/>
    </location>
</feature>
<dbReference type="eggNOG" id="COG1879">
    <property type="taxonomic scope" value="Bacteria"/>
</dbReference>
<evidence type="ECO:0000256" key="2">
    <source>
        <dbReference type="ARBA" id="ARBA00007639"/>
    </source>
</evidence>
<dbReference type="PANTHER" id="PTHR46847:SF1">
    <property type="entry name" value="D-ALLOSE-BINDING PERIPLASMIC PROTEIN-RELATED"/>
    <property type="match status" value="1"/>
</dbReference>
<dbReference type="PROSITE" id="PS51257">
    <property type="entry name" value="PROKAR_LIPOPROTEIN"/>
    <property type="match status" value="1"/>
</dbReference>
<evidence type="ECO:0000256" key="3">
    <source>
        <dbReference type="ARBA" id="ARBA00022729"/>
    </source>
</evidence>
<dbReference type="Proteomes" id="UP000018896">
    <property type="component" value="Unassembled WGS sequence"/>
</dbReference>
<protein>
    <submittedName>
        <fullName evidence="6">Inositol transport system sugar-binding protein</fullName>
    </submittedName>
</protein>
<keyword evidence="7" id="KW-1185">Reference proteome</keyword>
<proteinExistence type="inferred from homology"/>
<dbReference type="AlphaFoldDB" id="W4QVJ4"/>
<dbReference type="PANTHER" id="PTHR46847">
    <property type="entry name" value="D-ALLOSE-BINDING PERIPLASMIC PROTEIN-RELATED"/>
    <property type="match status" value="1"/>
</dbReference>
<dbReference type="InterPro" id="IPR025997">
    <property type="entry name" value="SBP_2_dom"/>
</dbReference>
<keyword evidence="3 4" id="KW-0732">Signal</keyword>
<dbReference type="InterPro" id="IPR028082">
    <property type="entry name" value="Peripla_BP_I"/>
</dbReference>
<gene>
    <name evidence="6" type="ORF">JCM9157_3322</name>
</gene>
<dbReference type="GO" id="GO:0030246">
    <property type="term" value="F:carbohydrate binding"/>
    <property type="evidence" value="ECO:0007669"/>
    <property type="project" value="UniProtKB-ARBA"/>
</dbReference>
<dbReference type="STRING" id="1236973.JCM9157_3322"/>
<evidence type="ECO:0000313" key="6">
    <source>
        <dbReference type="EMBL" id="GAE36170.1"/>
    </source>
</evidence>
<dbReference type="Gene3D" id="3.40.50.2300">
    <property type="match status" value="2"/>
</dbReference>
<reference evidence="6 7" key="1">
    <citation type="journal article" date="2014" name="Genome Announc.">
        <title>Draft Genome Sequences of Three Alkaliphilic Bacillus Strains, Bacillus wakoensis JCM 9140T, Bacillus akibai JCM 9157T, and Bacillus hemicellulosilyticus JCM 9152T.</title>
        <authorList>
            <person name="Yuki M."/>
            <person name="Oshima K."/>
            <person name="Suda W."/>
            <person name="Oshida Y."/>
            <person name="Kitamura K."/>
            <person name="Iida T."/>
            <person name="Hattori M."/>
            <person name="Ohkuma M."/>
        </authorList>
    </citation>
    <scope>NUCLEOTIDE SEQUENCE [LARGE SCALE GENOMIC DNA]</scope>
    <source>
        <strain evidence="6 7">JCM 9157</strain>
    </source>
</reference>
<evidence type="ECO:0000256" key="1">
    <source>
        <dbReference type="ARBA" id="ARBA00004196"/>
    </source>
</evidence>
<comment type="subcellular location">
    <subcellularLocation>
        <location evidence="1">Cell envelope</location>
    </subcellularLocation>
</comment>
<name>W4QVJ4_HALA3</name>
<evidence type="ECO:0000313" key="7">
    <source>
        <dbReference type="Proteomes" id="UP000018896"/>
    </source>
</evidence>
<dbReference type="EMBL" id="BAUV01000029">
    <property type="protein sequence ID" value="GAE36170.1"/>
    <property type="molecule type" value="Genomic_DNA"/>
</dbReference>
<dbReference type="SUPFAM" id="SSF53822">
    <property type="entry name" value="Periplasmic binding protein-like I"/>
    <property type="match status" value="1"/>
</dbReference>
<organism evidence="6 7">
    <name type="scientific">Halalkalibacter akibai (strain ATCC 43226 / DSM 21942 / CIP 109018 / JCM 9157 / 1139)</name>
    <name type="common">Bacillus akibai</name>
    <dbReference type="NCBI Taxonomy" id="1236973"/>
    <lineage>
        <taxon>Bacteria</taxon>
        <taxon>Bacillati</taxon>
        <taxon>Bacillota</taxon>
        <taxon>Bacilli</taxon>
        <taxon>Bacillales</taxon>
        <taxon>Bacillaceae</taxon>
        <taxon>Halalkalibacter</taxon>
    </lineage>
</organism>
<comment type="similarity">
    <text evidence="2">Belongs to the bacterial solute-binding protein 2 family.</text>
</comment>